<gene>
    <name evidence="2" type="ORF">BET03_02615</name>
</gene>
<organism evidence="2 3">
    <name type="scientific">Thermohalobacter berrensis</name>
    <dbReference type="NCBI Taxonomy" id="99594"/>
    <lineage>
        <taxon>Bacteria</taxon>
        <taxon>Bacillati</taxon>
        <taxon>Bacillota</taxon>
        <taxon>Tissierellia</taxon>
        <taxon>Tissierellales</taxon>
        <taxon>Thermohalobacteraceae</taxon>
        <taxon>Thermohalobacter</taxon>
    </lineage>
</organism>
<dbReference type="AlphaFoldDB" id="A0A419TBA2"/>
<dbReference type="Proteomes" id="UP000284177">
    <property type="component" value="Unassembled WGS sequence"/>
</dbReference>
<dbReference type="Pfam" id="PF06898">
    <property type="entry name" value="YqfD"/>
    <property type="match status" value="1"/>
</dbReference>
<evidence type="ECO:0000256" key="1">
    <source>
        <dbReference type="SAM" id="Phobius"/>
    </source>
</evidence>
<dbReference type="EMBL" id="MCIB01000001">
    <property type="protein sequence ID" value="RKD34732.1"/>
    <property type="molecule type" value="Genomic_DNA"/>
</dbReference>
<dbReference type="NCBIfam" id="TIGR02876">
    <property type="entry name" value="spore_yqfD"/>
    <property type="match status" value="1"/>
</dbReference>
<name>A0A419TBA2_9FIRM</name>
<keyword evidence="1" id="KW-0472">Membrane</keyword>
<dbReference type="RefSeq" id="WP_120166941.1">
    <property type="nucleotide sequence ID" value="NZ_MCIB01000001.1"/>
</dbReference>
<feature type="transmembrane region" description="Helical" evidence="1">
    <location>
        <begin position="91"/>
        <end position="111"/>
    </location>
</feature>
<reference evidence="2 3" key="1">
    <citation type="submission" date="2016-08" db="EMBL/GenBank/DDBJ databases">
        <title>Novel Firmicutes and Novel Genomes.</title>
        <authorList>
            <person name="Poppleton D.I."/>
            <person name="Gribaldo S."/>
        </authorList>
    </citation>
    <scope>NUCLEOTIDE SEQUENCE [LARGE SCALE GENOMIC DNA]</scope>
    <source>
        <strain evidence="2 3">CTT3</strain>
    </source>
</reference>
<dbReference type="InterPro" id="IPR010690">
    <property type="entry name" value="YqfD"/>
</dbReference>
<evidence type="ECO:0000313" key="3">
    <source>
        <dbReference type="Proteomes" id="UP000284177"/>
    </source>
</evidence>
<accession>A0A419TBA2</accession>
<sequence length="399" mass="46311">MLVIRIWNYFRGYVIIKIEGLTLEKFINLAIAKGIYLWDIVRYDYTTLEAKVGIKGFKELRDVVKKVGCRVSIVEKKGYPFLVHKLRYRKMLAFGFVIALAIVIFLTSFIWSIDVINNEKIEDEYIIDYLQSLGIKPGILKYNIDTQELKRMLLTDLDVISYAHVEIKGTKLIVDIKEREKIIKKIKENVPCHIVAKKKAVIQKVIAKNGKSVVEKGDIVKKGQILISGIIEDPKLENPLLVHSEGTIYGKTWYKLEIREPIYKIIKNETGRIYKSREIKIGNKKIQMMEGDIPFNNYIKKTKEKNILKWGDMKLPTKILIHEYREVEVERVKQNVDSLKQQTTVKGVQQIMDKLPKNARVVSKDVEFSIEDNTLITKINIGVIEEIGIKQKINYSRED</sequence>
<keyword evidence="3" id="KW-1185">Reference proteome</keyword>
<dbReference type="PIRSF" id="PIRSF029895">
    <property type="entry name" value="SpoIV"/>
    <property type="match status" value="1"/>
</dbReference>
<comment type="caution">
    <text evidence="2">The sequence shown here is derived from an EMBL/GenBank/DDBJ whole genome shotgun (WGS) entry which is preliminary data.</text>
</comment>
<proteinExistence type="predicted"/>
<keyword evidence="1" id="KW-0812">Transmembrane</keyword>
<evidence type="ECO:0000313" key="2">
    <source>
        <dbReference type="EMBL" id="RKD34732.1"/>
    </source>
</evidence>
<protein>
    <submittedName>
        <fullName evidence="2">Sporulation protein YqfD</fullName>
    </submittedName>
</protein>
<dbReference type="OrthoDB" id="1640349at2"/>
<keyword evidence="1" id="KW-1133">Transmembrane helix</keyword>